<sequence>MEDNKTSAEHLSFPSESISNQVSNYLCNQPQHEYLLHTKYPQLQHTHQRFLEWQHQALVISMNHHHNSNL</sequence>
<reference evidence="1" key="1">
    <citation type="submission" date="2019-03" db="EMBL/GenBank/DDBJ databases">
        <authorList>
            <person name="Mank J."/>
            <person name="Almeida P."/>
        </authorList>
    </citation>
    <scope>NUCLEOTIDE SEQUENCE</scope>
    <source>
        <strain evidence="1">78183</strain>
    </source>
</reference>
<proteinExistence type="predicted"/>
<name>A0A6N2MWV0_SALVM</name>
<dbReference type="EMBL" id="CAADRP010002007">
    <property type="protein sequence ID" value="VFU58900.1"/>
    <property type="molecule type" value="Genomic_DNA"/>
</dbReference>
<protein>
    <submittedName>
        <fullName evidence="1">Uncharacterized protein</fullName>
    </submittedName>
</protein>
<gene>
    <name evidence="1" type="ORF">SVIM_LOCUS431264</name>
</gene>
<accession>A0A6N2MWV0</accession>
<evidence type="ECO:0000313" key="1">
    <source>
        <dbReference type="EMBL" id="VFU58900.1"/>
    </source>
</evidence>
<dbReference type="AlphaFoldDB" id="A0A6N2MWV0"/>
<organism evidence="1">
    <name type="scientific">Salix viminalis</name>
    <name type="common">Common osier</name>
    <name type="synonym">Basket willow</name>
    <dbReference type="NCBI Taxonomy" id="40686"/>
    <lineage>
        <taxon>Eukaryota</taxon>
        <taxon>Viridiplantae</taxon>
        <taxon>Streptophyta</taxon>
        <taxon>Embryophyta</taxon>
        <taxon>Tracheophyta</taxon>
        <taxon>Spermatophyta</taxon>
        <taxon>Magnoliopsida</taxon>
        <taxon>eudicotyledons</taxon>
        <taxon>Gunneridae</taxon>
        <taxon>Pentapetalae</taxon>
        <taxon>rosids</taxon>
        <taxon>fabids</taxon>
        <taxon>Malpighiales</taxon>
        <taxon>Salicaceae</taxon>
        <taxon>Saliceae</taxon>
        <taxon>Salix</taxon>
    </lineage>
</organism>